<evidence type="ECO:0000313" key="2">
    <source>
        <dbReference type="Proteomes" id="UP000616769"/>
    </source>
</evidence>
<dbReference type="VEuPathDB" id="VectorBase:SSCA008217"/>
<proteinExistence type="predicted"/>
<reference evidence="1 2" key="1">
    <citation type="journal article" date="2015" name="Parasit. Vectors">
        <title>Draft genome of the scabies mite.</title>
        <authorList>
            <person name="Rider S.D.Jr."/>
            <person name="Morgan M.S."/>
            <person name="Arlian L.G."/>
        </authorList>
    </citation>
    <scope>NUCLEOTIDE SEQUENCE [LARGE SCALE GENOMIC DNA]</scope>
    <source>
        <strain evidence="1">Arlian Lab</strain>
    </source>
</reference>
<accession>A0A132AKA1</accession>
<gene>
    <name evidence="1" type="ORF">QR98_0100020</name>
</gene>
<evidence type="ECO:0000313" key="1">
    <source>
        <dbReference type="EMBL" id="KPM11432.1"/>
    </source>
</evidence>
<feature type="non-terminal residue" evidence="1">
    <location>
        <position position="115"/>
    </location>
</feature>
<comment type="caution">
    <text evidence="1">The sequence shown here is derived from an EMBL/GenBank/DDBJ whole genome shotgun (WGS) entry which is preliminary data.</text>
</comment>
<dbReference type="Gene3D" id="2.140.10.30">
    <property type="entry name" value="Dipeptidylpeptidase IV, N-terminal domain"/>
    <property type="match status" value="1"/>
</dbReference>
<sequence>SEADDIDLKPYSLAETIRQKIIKRHSFNGSWISQKEFLYQSSDKNINLFDCEIEQNHRITQTLDSVKYEIVHFDISSTREYLLLVAINQRTKLLPQKSLECDPSLEYYLYNLQNQ</sequence>
<protein>
    <submittedName>
        <fullName evidence="1">Uncharacterized protein</fullName>
    </submittedName>
</protein>
<dbReference type="AlphaFoldDB" id="A0A132AKA1"/>
<dbReference type="Proteomes" id="UP000616769">
    <property type="component" value="Unassembled WGS sequence"/>
</dbReference>
<name>A0A132AKA1_SARSC</name>
<dbReference type="EMBL" id="JXLN01017174">
    <property type="protein sequence ID" value="KPM11432.1"/>
    <property type="molecule type" value="Genomic_DNA"/>
</dbReference>
<organism evidence="1 2">
    <name type="scientific">Sarcoptes scabiei</name>
    <name type="common">Itch mite</name>
    <name type="synonym">Acarus scabiei</name>
    <dbReference type="NCBI Taxonomy" id="52283"/>
    <lineage>
        <taxon>Eukaryota</taxon>
        <taxon>Metazoa</taxon>
        <taxon>Ecdysozoa</taxon>
        <taxon>Arthropoda</taxon>
        <taxon>Chelicerata</taxon>
        <taxon>Arachnida</taxon>
        <taxon>Acari</taxon>
        <taxon>Acariformes</taxon>
        <taxon>Sarcoptiformes</taxon>
        <taxon>Astigmata</taxon>
        <taxon>Psoroptidia</taxon>
        <taxon>Sarcoptoidea</taxon>
        <taxon>Sarcoptidae</taxon>
        <taxon>Sarcoptinae</taxon>
        <taxon>Sarcoptes</taxon>
    </lineage>
</organism>